<name>X0ZA89_9ZZZZ</name>
<proteinExistence type="predicted"/>
<organism evidence="1">
    <name type="scientific">marine sediment metagenome</name>
    <dbReference type="NCBI Taxonomy" id="412755"/>
    <lineage>
        <taxon>unclassified sequences</taxon>
        <taxon>metagenomes</taxon>
        <taxon>ecological metagenomes</taxon>
    </lineage>
</organism>
<gene>
    <name evidence="1" type="ORF">S01H4_19239</name>
</gene>
<evidence type="ECO:0008006" key="2">
    <source>
        <dbReference type="Google" id="ProtNLM"/>
    </source>
</evidence>
<dbReference type="AlphaFoldDB" id="X0ZA89"/>
<accession>X0ZA89</accession>
<dbReference type="EMBL" id="BART01008565">
    <property type="protein sequence ID" value="GAG55217.1"/>
    <property type="molecule type" value="Genomic_DNA"/>
</dbReference>
<evidence type="ECO:0000313" key="1">
    <source>
        <dbReference type="EMBL" id="GAG55217.1"/>
    </source>
</evidence>
<sequence length="104" mass="11475">MMDARMSAKGTHAYSPGLKVKRAVKIKKTRRLPILGKVLVKEGDRVDFSTIVAETMIPGEPNIRKVAAELGILEVDLKDYMKVVVGDEVKKGDPIAEYNAFFGL</sequence>
<reference evidence="1" key="1">
    <citation type="journal article" date="2014" name="Front. Microbiol.">
        <title>High frequency of phylogenetically diverse reductive dehalogenase-homologous genes in deep subseafloor sedimentary metagenomes.</title>
        <authorList>
            <person name="Kawai M."/>
            <person name="Futagami T."/>
            <person name="Toyoda A."/>
            <person name="Takaki Y."/>
            <person name="Nishi S."/>
            <person name="Hori S."/>
            <person name="Arai W."/>
            <person name="Tsubouchi T."/>
            <person name="Morono Y."/>
            <person name="Uchiyama I."/>
            <person name="Ito T."/>
            <person name="Fujiyama A."/>
            <person name="Inagaki F."/>
            <person name="Takami H."/>
        </authorList>
    </citation>
    <scope>NUCLEOTIDE SEQUENCE</scope>
    <source>
        <strain evidence="1">Expedition CK06-06</strain>
    </source>
</reference>
<feature type="non-terminal residue" evidence="1">
    <location>
        <position position="104"/>
    </location>
</feature>
<protein>
    <recommendedName>
        <fullName evidence="2">RnfC Barrel sandwich hybrid domain-containing protein</fullName>
    </recommendedName>
</protein>
<comment type="caution">
    <text evidence="1">The sequence shown here is derived from an EMBL/GenBank/DDBJ whole genome shotgun (WGS) entry which is preliminary data.</text>
</comment>